<name>A0A0R2QJ12_9ACTN</name>
<feature type="transmembrane region" description="Helical" evidence="1">
    <location>
        <begin position="85"/>
        <end position="103"/>
    </location>
</feature>
<evidence type="ECO:0000256" key="1">
    <source>
        <dbReference type="SAM" id="Phobius"/>
    </source>
</evidence>
<protein>
    <submittedName>
        <fullName evidence="2">Uncharacterized protein</fullName>
    </submittedName>
</protein>
<feature type="transmembrane region" description="Helical" evidence="1">
    <location>
        <begin position="115"/>
        <end position="133"/>
    </location>
</feature>
<dbReference type="Proteomes" id="UP000051017">
    <property type="component" value="Unassembled WGS sequence"/>
</dbReference>
<keyword evidence="1" id="KW-1133">Transmembrane helix</keyword>
<feature type="transmembrane region" description="Helical" evidence="1">
    <location>
        <begin position="7"/>
        <end position="26"/>
    </location>
</feature>
<dbReference type="EMBL" id="LIBJ01000098">
    <property type="protein sequence ID" value="KRO48317.1"/>
    <property type="molecule type" value="Genomic_DNA"/>
</dbReference>
<keyword evidence="1" id="KW-0472">Membrane</keyword>
<comment type="caution">
    <text evidence="2">The sequence shown here is derived from an EMBL/GenBank/DDBJ whole genome shotgun (WGS) entry which is preliminary data.</text>
</comment>
<reference evidence="2 3" key="1">
    <citation type="submission" date="2015-10" db="EMBL/GenBank/DDBJ databases">
        <title>Metagenome-Assembled Genomes uncover a global brackish microbiome.</title>
        <authorList>
            <person name="Hugerth L.W."/>
            <person name="Larsson J."/>
            <person name="Alneberg J."/>
            <person name="Lindh M.V."/>
            <person name="Legrand C."/>
            <person name="Pinhassi J."/>
            <person name="Andersson A.F."/>
        </authorList>
    </citation>
    <scope>NUCLEOTIDE SEQUENCE [LARGE SCALE GENOMIC DNA]</scope>
    <source>
        <strain evidence="2">BACL6 MAG-120924-bin43</strain>
    </source>
</reference>
<dbReference type="AlphaFoldDB" id="A0A0R2QJ12"/>
<gene>
    <name evidence="2" type="ORF">ABR75_00600</name>
</gene>
<evidence type="ECO:0000313" key="2">
    <source>
        <dbReference type="EMBL" id="KRO48317.1"/>
    </source>
</evidence>
<sequence length="149" mass="15788">MKNLPRINLFLTSLFLVVTAVVTVVFTPATRAVGVAVDLVLFGIGVAAFIWGYFSAVQRSRVDEISVASLYFLSGQVADRQVQRTMNGCLIAQLVIGLAGAIARSSTDGQAGSTLAFGVLVPLLGLGLNGLWASQFATFTPREQPDRQG</sequence>
<evidence type="ECO:0000313" key="3">
    <source>
        <dbReference type="Proteomes" id="UP000051017"/>
    </source>
</evidence>
<accession>A0A0R2QJ12</accession>
<proteinExistence type="predicted"/>
<feature type="transmembrane region" description="Helical" evidence="1">
    <location>
        <begin position="32"/>
        <end position="54"/>
    </location>
</feature>
<organism evidence="2 3">
    <name type="scientific">Acidimicrobiia bacterium BACL6 MAG-120924-bin43</name>
    <dbReference type="NCBI Taxonomy" id="1655583"/>
    <lineage>
        <taxon>Bacteria</taxon>
        <taxon>Bacillati</taxon>
        <taxon>Actinomycetota</taxon>
        <taxon>Acidimicrobiia</taxon>
        <taxon>acIV cluster</taxon>
    </lineage>
</organism>
<keyword evidence="1" id="KW-0812">Transmembrane</keyword>